<dbReference type="EMBL" id="BARS01031646">
    <property type="protein sequence ID" value="GAG20512.1"/>
    <property type="molecule type" value="Genomic_DNA"/>
</dbReference>
<organism evidence="1">
    <name type="scientific">marine sediment metagenome</name>
    <dbReference type="NCBI Taxonomy" id="412755"/>
    <lineage>
        <taxon>unclassified sequences</taxon>
        <taxon>metagenomes</taxon>
        <taxon>ecological metagenomes</taxon>
    </lineage>
</organism>
<evidence type="ECO:0000313" key="1">
    <source>
        <dbReference type="EMBL" id="GAG20512.1"/>
    </source>
</evidence>
<dbReference type="AlphaFoldDB" id="X0WBD4"/>
<feature type="non-terminal residue" evidence="1">
    <location>
        <position position="1"/>
    </location>
</feature>
<comment type="caution">
    <text evidence="1">The sequence shown here is derived from an EMBL/GenBank/DDBJ whole genome shotgun (WGS) entry which is preliminary data.</text>
</comment>
<proteinExistence type="predicted"/>
<reference evidence="1" key="1">
    <citation type="journal article" date="2014" name="Front. Microbiol.">
        <title>High frequency of phylogenetically diverse reductive dehalogenase-homologous genes in deep subseafloor sedimentary metagenomes.</title>
        <authorList>
            <person name="Kawai M."/>
            <person name="Futagami T."/>
            <person name="Toyoda A."/>
            <person name="Takaki Y."/>
            <person name="Nishi S."/>
            <person name="Hori S."/>
            <person name="Arai W."/>
            <person name="Tsubouchi T."/>
            <person name="Morono Y."/>
            <person name="Uchiyama I."/>
            <person name="Ito T."/>
            <person name="Fujiyama A."/>
            <person name="Inagaki F."/>
            <person name="Takami H."/>
        </authorList>
    </citation>
    <scope>NUCLEOTIDE SEQUENCE</scope>
    <source>
        <strain evidence="1">Expedition CK06-06</strain>
    </source>
</reference>
<name>X0WBD4_9ZZZZ</name>
<accession>X0WBD4</accession>
<sequence length="108" mass="12742">HDNIYDFGIGFRARKDWNIVYTHIKGNVKREDIQQRTIRYYVSSTGGSLTKRNKNDHRMISLEAGRSVTIFNRAYTAPMEHFDINYNYYIAEANKIKYAVNDGQQKLF</sequence>
<protein>
    <submittedName>
        <fullName evidence="1">Uncharacterized protein</fullName>
    </submittedName>
</protein>
<gene>
    <name evidence="1" type="ORF">S01H1_49224</name>
</gene>